<evidence type="ECO:0000313" key="2">
    <source>
        <dbReference type="EMBL" id="MBC2905833.1"/>
    </source>
</evidence>
<dbReference type="Proteomes" id="UP000584670">
    <property type="component" value="Unassembled WGS sequence"/>
</dbReference>
<dbReference type="RefSeq" id="WP_186285677.1">
    <property type="nucleotide sequence ID" value="NZ_JACMSF010000041.1"/>
</dbReference>
<keyword evidence="3" id="KW-1185">Reference proteome</keyword>
<accession>A0A7X1J7U2</accession>
<dbReference type="AlphaFoldDB" id="A0A7X1J7U2"/>
<protein>
    <recommendedName>
        <fullName evidence="4">Caspase family protein</fullName>
    </recommendedName>
</protein>
<comment type="caution">
    <text evidence="2">The sequence shown here is derived from an EMBL/GenBank/DDBJ whole genome shotgun (WGS) entry which is preliminary data.</text>
</comment>
<dbReference type="InterPro" id="IPR029030">
    <property type="entry name" value="Caspase-like_dom_sf"/>
</dbReference>
<proteinExistence type="predicted"/>
<evidence type="ECO:0000313" key="3">
    <source>
        <dbReference type="Proteomes" id="UP000584670"/>
    </source>
</evidence>
<sequence length="70" mass="7870">MTRRTVVVSGTDSYDHELPPLPCAELDMDTIAEVFRELGYEDGDRLHNPTSDGLFTSMRRALPNPSRMST</sequence>
<organism evidence="2 3">
    <name type="scientific">Streptomyces cupreus</name>
    <dbReference type="NCBI Taxonomy" id="2759956"/>
    <lineage>
        <taxon>Bacteria</taxon>
        <taxon>Bacillati</taxon>
        <taxon>Actinomycetota</taxon>
        <taxon>Actinomycetes</taxon>
        <taxon>Kitasatosporales</taxon>
        <taxon>Streptomycetaceae</taxon>
        <taxon>Streptomyces</taxon>
    </lineage>
</organism>
<evidence type="ECO:0000256" key="1">
    <source>
        <dbReference type="SAM" id="MobiDB-lite"/>
    </source>
</evidence>
<name>A0A7X1J7U2_9ACTN</name>
<dbReference type="SUPFAM" id="SSF52129">
    <property type="entry name" value="Caspase-like"/>
    <property type="match status" value="1"/>
</dbReference>
<reference evidence="2 3" key="1">
    <citation type="submission" date="2020-08" db="EMBL/GenBank/DDBJ databases">
        <title>Streptomyces sp. PSKA01 genome sequencing and assembly.</title>
        <authorList>
            <person name="Mandal S."/>
            <person name="Maiti P.K."/>
            <person name="Das P."/>
        </authorList>
    </citation>
    <scope>NUCLEOTIDE SEQUENCE [LARGE SCALE GENOMIC DNA]</scope>
    <source>
        <strain evidence="2 3">PSKA01</strain>
    </source>
</reference>
<gene>
    <name evidence="2" type="ORF">H4N64_30595</name>
</gene>
<feature type="region of interest" description="Disordered" evidence="1">
    <location>
        <begin position="47"/>
        <end position="70"/>
    </location>
</feature>
<dbReference type="EMBL" id="JACMSF010000041">
    <property type="protein sequence ID" value="MBC2905833.1"/>
    <property type="molecule type" value="Genomic_DNA"/>
</dbReference>
<evidence type="ECO:0008006" key="4">
    <source>
        <dbReference type="Google" id="ProtNLM"/>
    </source>
</evidence>